<dbReference type="GeneID" id="59344419"/>
<keyword evidence="2" id="KW-1133">Transmembrane helix</keyword>
<evidence type="ECO:0000256" key="2">
    <source>
        <dbReference type="SAM" id="Phobius"/>
    </source>
</evidence>
<dbReference type="AlphaFoldDB" id="A0A8H6SXD4"/>
<feature type="region of interest" description="Disordered" evidence="1">
    <location>
        <begin position="575"/>
        <end position="611"/>
    </location>
</feature>
<dbReference type="EMBL" id="JACAZF010000004">
    <property type="protein sequence ID" value="KAF7307176.1"/>
    <property type="molecule type" value="Genomic_DNA"/>
</dbReference>
<dbReference type="Proteomes" id="UP000636479">
    <property type="component" value="Unassembled WGS sequence"/>
</dbReference>
<reference evidence="3" key="1">
    <citation type="submission" date="2020-05" db="EMBL/GenBank/DDBJ databases">
        <title>Mycena genomes resolve the evolution of fungal bioluminescence.</title>
        <authorList>
            <person name="Tsai I.J."/>
        </authorList>
    </citation>
    <scope>NUCLEOTIDE SEQUENCE</scope>
    <source>
        <strain evidence="3">171206Taipei</strain>
    </source>
</reference>
<feature type="region of interest" description="Disordered" evidence="1">
    <location>
        <begin position="407"/>
        <end position="439"/>
    </location>
</feature>
<evidence type="ECO:0000313" key="4">
    <source>
        <dbReference type="Proteomes" id="UP000636479"/>
    </source>
</evidence>
<feature type="region of interest" description="Disordered" evidence="1">
    <location>
        <begin position="482"/>
        <end position="547"/>
    </location>
</feature>
<name>A0A8H6SXD4_9AGAR</name>
<feature type="compositionally biased region" description="Basic and acidic residues" evidence="1">
    <location>
        <begin position="407"/>
        <end position="429"/>
    </location>
</feature>
<accession>A0A8H6SXD4</accession>
<organism evidence="3 4">
    <name type="scientific">Mycena indigotica</name>
    <dbReference type="NCBI Taxonomy" id="2126181"/>
    <lineage>
        <taxon>Eukaryota</taxon>
        <taxon>Fungi</taxon>
        <taxon>Dikarya</taxon>
        <taxon>Basidiomycota</taxon>
        <taxon>Agaricomycotina</taxon>
        <taxon>Agaricomycetes</taxon>
        <taxon>Agaricomycetidae</taxon>
        <taxon>Agaricales</taxon>
        <taxon>Marasmiineae</taxon>
        <taxon>Mycenaceae</taxon>
        <taxon>Mycena</taxon>
    </lineage>
</organism>
<keyword evidence="2" id="KW-0812">Transmembrane</keyword>
<feature type="transmembrane region" description="Helical" evidence="2">
    <location>
        <begin position="185"/>
        <end position="211"/>
    </location>
</feature>
<keyword evidence="2" id="KW-0472">Membrane</keyword>
<keyword evidence="4" id="KW-1185">Reference proteome</keyword>
<evidence type="ECO:0000313" key="3">
    <source>
        <dbReference type="EMBL" id="KAF7307176.1"/>
    </source>
</evidence>
<feature type="transmembrane region" description="Helical" evidence="2">
    <location>
        <begin position="248"/>
        <end position="267"/>
    </location>
</feature>
<evidence type="ECO:0000256" key="1">
    <source>
        <dbReference type="SAM" id="MobiDB-lite"/>
    </source>
</evidence>
<gene>
    <name evidence="3" type="ORF">MIND_00511200</name>
</gene>
<feature type="transmembrane region" description="Helical" evidence="2">
    <location>
        <begin position="20"/>
        <end position="42"/>
    </location>
</feature>
<comment type="caution">
    <text evidence="3">The sequence shown here is derived from an EMBL/GenBank/DDBJ whole genome shotgun (WGS) entry which is preliminary data.</text>
</comment>
<feature type="compositionally biased region" description="Basic and acidic residues" evidence="1">
    <location>
        <begin position="823"/>
        <end position="843"/>
    </location>
</feature>
<feature type="region of interest" description="Disordered" evidence="1">
    <location>
        <begin position="784"/>
        <end position="843"/>
    </location>
</feature>
<feature type="compositionally biased region" description="Low complexity" evidence="1">
    <location>
        <begin position="509"/>
        <end position="521"/>
    </location>
</feature>
<feature type="compositionally biased region" description="Polar residues" evidence="1">
    <location>
        <begin position="533"/>
        <end position="547"/>
    </location>
</feature>
<protein>
    <submittedName>
        <fullName evidence="3">Uncharacterized protein</fullName>
    </submittedName>
</protein>
<feature type="compositionally biased region" description="Polar residues" evidence="1">
    <location>
        <begin position="599"/>
        <end position="611"/>
    </location>
</feature>
<feature type="transmembrane region" description="Helical" evidence="2">
    <location>
        <begin position="49"/>
        <end position="73"/>
    </location>
</feature>
<dbReference type="OrthoDB" id="2564696at2759"/>
<proteinExistence type="predicted"/>
<feature type="transmembrane region" description="Helical" evidence="2">
    <location>
        <begin position="217"/>
        <end position="236"/>
    </location>
</feature>
<dbReference type="RefSeq" id="XP_037222195.1">
    <property type="nucleotide sequence ID" value="XM_037361903.1"/>
</dbReference>
<sequence>MASAQATGFGLSSTPELDYVLADIPFFCLGLTALAVFAFFIVMRRINPAAIYLYTSSLFAFGAAILDLSQILLRGTNNTNQGLALDTVTGIVNTREVGFALAFGARYLYLWVFVSQRPRYEPRPSSVIDPLFSETHLHSASWGRWGVPGLLLKYTLLGAVISIPILQIIWRVATGNSPIYIAESTIQIAVSILFLAKLLLNLFLTTIAPWWRPFVPYIIPILALLTNTGIGTGNVLFFKFSETTLGRFLQAVSTYALLTNLLVFTFYNVPLYKEPPVVNARKRSSFFVGVMPKSAELFANFQLMSPTKAEKSDSVVAIAPTESPERPFPAAYDRPVSRESRISRIGSWMLMPRRKAPRPPSGQQKLWNGDDAERGISTQVRSASPAGTDIDDVIVLSPRVQVLEDKKPRAPRVKIEDPPRVRPSEEKQRPPLSIKTADPGLIAVPATTLEVATPSSGTRPYTGVSFASYYGMATTSQLTMPTIVPGLDSRSTSTTDSPVYGLDGIIPKSSAAPQPAAPESPTLSVGTKAPSPRLTSSPLSMSDQARNSGNSLDEILRQQTELDKSIAALRLISSPTSPDSIFQPPPEPIESSERAKFTRSISVSSGKSNRSEFSLSIFPEPPPAAAALPESLIAGGGVRARRQSLVPISAAMSDLLTDGEGISTPGTPTPAHGRFNSAGTQYDVTSFIGDLTVPGTDRSQLSNVSEKPEMQSDVSDVETPIIATVVPPSLRPLYLSTSTSALTSLPSANIPSNATSPLTPPSSTSVAGGTYEYPILRPLLLGSSTPAVSSPLSAGARRPRGQSFTRRPSRKGERPLISGPRQLESDQQDKAFESPRRPPVLKD</sequence>